<dbReference type="PROSITE" id="PS51257">
    <property type="entry name" value="PROKAR_LIPOPROTEIN"/>
    <property type="match status" value="1"/>
</dbReference>
<dbReference type="Proteomes" id="UP000215355">
    <property type="component" value="Chromosome 1"/>
</dbReference>
<dbReference type="Gene3D" id="3.80.10.10">
    <property type="entry name" value="Ribonuclease Inhibitor"/>
    <property type="match status" value="2"/>
</dbReference>
<dbReference type="InterPro" id="IPR053139">
    <property type="entry name" value="Surface_bspA-like"/>
</dbReference>
<dbReference type="Pfam" id="PF13306">
    <property type="entry name" value="LRR_5"/>
    <property type="match status" value="2"/>
</dbReference>
<dbReference type="AlphaFoldDB" id="A0AAJ4X9Q5"/>
<dbReference type="SUPFAM" id="SSF52058">
    <property type="entry name" value="L domain-like"/>
    <property type="match status" value="1"/>
</dbReference>
<name>A0AAJ4X9Q5_9SPHI</name>
<dbReference type="InterPro" id="IPR026906">
    <property type="entry name" value="LRR_5"/>
</dbReference>
<organism evidence="1 2">
    <name type="scientific">Sphingobacterium mizutaii</name>
    <dbReference type="NCBI Taxonomy" id="1010"/>
    <lineage>
        <taxon>Bacteria</taxon>
        <taxon>Pseudomonadati</taxon>
        <taxon>Bacteroidota</taxon>
        <taxon>Sphingobacteriia</taxon>
        <taxon>Sphingobacteriales</taxon>
        <taxon>Sphingobacteriaceae</taxon>
        <taxon>Sphingobacterium</taxon>
    </lineage>
</organism>
<evidence type="ECO:0000313" key="2">
    <source>
        <dbReference type="Proteomes" id="UP000215355"/>
    </source>
</evidence>
<dbReference type="KEGG" id="smiz:4412673_01190"/>
<proteinExistence type="predicted"/>
<dbReference type="EMBL" id="LT906468">
    <property type="protein sequence ID" value="SNV46166.1"/>
    <property type="molecule type" value="Genomic_DNA"/>
</dbReference>
<dbReference type="InterPro" id="IPR032675">
    <property type="entry name" value="LRR_dom_sf"/>
</dbReference>
<reference evidence="1 2" key="1">
    <citation type="submission" date="2017-06" db="EMBL/GenBank/DDBJ databases">
        <authorList>
            <consortium name="Pathogen Informatics"/>
        </authorList>
    </citation>
    <scope>NUCLEOTIDE SEQUENCE [LARGE SCALE GENOMIC DNA]</scope>
    <source>
        <strain evidence="1 2">NCTC12149</strain>
    </source>
</reference>
<dbReference type="PANTHER" id="PTHR45661:SF3">
    <property type="entry name" value="IG-LIKE DOMAIN-CONTAINING PROTEIN"/>
    <property type="match status" value="1"/>
</dbReference>
<evidence type="ECO:0000313" key="1">
    <source>
        <dbReference type="EMBL" id="SNV46166.1"/>
    </source>
</evidence>
<evidence type="ECO:0008006" key="3">
    <source>
        <dbReference type="Google" id="ProtNLM"/>
    </source>
</evidence>
<protein>
    <recommendedName>
        <fullName evidence="3">Leucine rich repeat-containing protein</fullName>
    </recommendedName>
</protein>
<gene>
    <name evidence="1" type="ORF">SAMEA4412673_01190</name>
</gene>
<accession>A0AAJ4X9Q5</accession>
<dbReference type="PANTHER" id="PTHR45661">
    <property type="entry name" value="SURFACE ANTIGEN"/>
    <property type="match status" value="1"/>
</dbReference>
<dbReference type="RefSeq" id="WP_093094953.1">
    <property type="nucleotide sequence ID" value="NZ_FNGK01000001.1"/>
</dbReference>
<sequence>MATRSILGFLSIALLLLASCNKEEFPINSSFFNNPENDSKTLVYEGKKAGDFEHAADQMDWSGIKKLILKGHINNKDIGIIKRYIAETFDGELRELDFRDADVFEGQFINSPFHKLKNLEHFVYPKKIKSTGDNVMSESFWVREIIIPQDVEIIGDRTFEIVSFRIDFQGTGQVFPIDIPYMAKERYQLPKTVKEIGEFAYRYYPYQELSLPESVETIKRGCFANSKLTSFTFPAKVTAVPDECFFLSNDLESINLPEGLTSIGSAAFEGTKIQELLMPDGVNQVGEGFLSGIKLKKIKWSQSLTELSVRAMRGSQLDELHIPDQITKIGESCFYQSTIKRIWFHKNISSLGLGFINGMSNLEEVHITWAIPPAANSLFNDILISPLGKPEYNKSPDFEKVKLFVPKGTSIAYKNAAGWKNFKQIIEE</sequence>